<keyword evidence="1" id="KW-0732">Signal</keyword>
<evidence type="ECO:0000313" key="3">
    <source>
        <dbReference type="EMBL" id="TDL16356.1"/>
    </source>
</evidence>
<evidence type="ECO:0000313" key="4">
    <source>
        <dbReference type="Proteomes" id="UP000294933"/>
    </source>
</evidence>
<sequence>MLFTSTVTLLAAVLGAIGSPVEKRSVPQTLLDEFTRYAKYASSAYQPLCPHPLGNTLVNQINQQSTNTQLFIARDDTRREIVVSFRGSLQPADFLLTDLDIILIPFQTAGVTADTTGALAHQGWLNAYNSVASQILSTVTDQLASHPSYTLVSTGHSLGGALASIGAVSLKQNFPSSFVRMFTYGQPRTGNQGYADLVEQIVGVPNLYRSTLSFNGVPTLYPRFLGYHHHAGEFWNFVDGPTAAHIKVCSGQEDPTCSDSIPTGGINLQHLFYFGEGKHHVILRCQINP</sequence>
<dbReference type="EMBL" id="ML170245">
    <property type="protein sequence ID" value="TDL16356.1"/>
    <property type="molecule type" value="Genomic_DNA"/>
</dbReference>
<reference evidence="3 4" key="1">
    <citation type="submission" date="2018-06" db="EMBL/GenBank/DDBJ databases">
        <title>A transcriptomic atlas of mushroom development highlights an independent origin of complex multicellularity.</title>
        <authorList>
            <consortium name="DOE Joint Genome Institute"/>
            <person name="Krizsan K."/>
            <person name="Almasi E."/>
            <person name="Merenyi Z."/>
            <person name="Sahu N."/>
            <person name="Viragh M."/>
            <person name="Koszo T."/>
            <person name="Mondo S."/>
            <person name="Kiss B."/>
            <person name="Balint B."/>
            <person name="Kues U."/>
            <person name="Barry K."/>
            <person name="Hegedus J.C."/>
            <person name="Henrissat B."/>
            <person name="Johnson J."/>
            <person name="Lipzen A."/>
            <person name="Ohm R."/>
            <person name="Nagy I."/>
            <person name="Pangilinan J."/>
            <person name="Yan J."/>
            <person name="Xiong Y."/>
            <person name="Grigoriev I.V."/>
            <person name="Hibbett D.S."/>
            <person name="Nagy L.G."/>
        </authorList>
    </citation>
    <scope>NUCLEOTIDE SEQUENCE [LARGE SCALE GENOMIC DNA]</scope>
    <source>
        <strain evidence="3 4">SZMC22713</strain>
    </source>
</reference>
<dbReference type="OrthoDB" id="438440at2759"/>
<feature type="chain" id="PRO_5021205619" evidence="1">
    <location>
        <begin position="19"/>
        <end position="289"/>
    </location>
</feature>
<feature type="domain" description="Fungal lipase-type" evidence="2">
    <location>
        <begin position="82"/>
        <end position="220"/>
    </location>
</feature>
<feature type="signal peptide" evidence="1">
    <location>
        <begin position="1"/>
        <end position="18"/>
    </location>
</feature>
<dbReference type="SUPFAM" id="SSF53474">
    <property type="entry name" value="alpha/beta-Hydrolases"/>
    <property type="match status" value="1"/>
</dbReference>
<dbReference type="GO" id="GO:0006629">
    <property type="term" value="P:lipid metabolic process"/>
    <property type="evidence" value="ECO:0007669"/>
    <property type="project" value="InterPro"/>
</dbReference>
<dbReference type="InterPro" id="IPR002921">
    <property type="entry name" value="Fungal_lipase-type"/>
</dbReference>
<gene>
    <name evidence="3" type="ORF">BD410DRAFT_777253</name>
</gene>
<evidence type="ECO:0000259" key="2">
    <source>
        <dbReference type="Pfam" id="PF01764"/>
    </source>
</evidence>
<dbReference type="Gene3D" id="3.40.50.1820">
    <property type="entry name" value="alpha/beta hydrolase"/>
    <property type="match status" value="1"/>
</dbReference>
<dbReference type="VEuPathDB" id="FungiDB:BD410DRAFT_777253"/>
<dbReference type="InterPro" id="IPR029058">
    <property type="entry name" value="AB_hydrolase_fold"/>
</dbReference>
<name>A0A4Y7PMT0_9AGAM</name>
<organism evidence="3 4">
    <name type="scientific">Rickenella mellea</name>
    <dbReference type="NCBI Taxonomy" id="50990"/>
    <lineage>
        <taxon>Eukaryota</taxon>
        <taxon>Fungi</taxon>
        <taxon>Dikarya</taxon>
        <taxon>Basidiomycota</taxon>
        <taxon>Agaricomycotina</taxon>
        <taxon>Agaricomycetes</taxon>
        <taxon>Hymenochaetales</taxon>
        <taxon>Rickenellaceae</taxon>
        <taxon>Rickenella</taxon>
    </lineage>
</organism>
<dbReference type="GO" id="GO:0016787">
    <property type="term" value="F:hydrolase activity"/>
    <property type="evidence" value="ECO:0007669"/>
    <property type="project" value="UniProtKB-KW"/>
</dbReference>
<dbReference type="Pfam" id="PF01764">
    <property type="entry name" value="Lipase_3"/>
    <property type="match status" value="1"/>
</dbReference>
<accession>A0A4Y7PMT0</accession>
<keyword evidence="4" id="KW-1185">Reference proteome</keyword>
<protein>
    <submittedName>
        <fullName evidence="3">Alpha/beta-hydrolase</fullName>
    </submittedName>
</protein>
<dbReference type="CDD" id="cd00519">
    <property type="entry name" value="Lipase_3"/>
    <property type="match status" value="1"/>
</dbReference>
<proteinExistence type="predicted"/>
<dbReference type="PANTHER" id="PTHR45908">
    <property type="entry name" value="PROTEIN CBG11750-RELATED"/>
    <property type="match status" value="1"/>
</dbReference>
<dbReference type="Proteomes" id="UP000294933">
    <property type="component" value="Unassembled WGS sequence"/>
</dbReference>
<dbReference type="AlphaFoldDB" id="A0A4Y7PMT0"/>
<evidence type="ECO:0000256" key="1">
    <source>
        <dbReference type="SAM" id="SignalP"/>
    </source>
</evidence>
<keyword evidence="3" id="KW-0378">Hydrolase</keyword>